<evidence type="ECO:0000313" key="7">
    <source>
        <dbReference type="Proteomes" id="UP000738126"/>
    </source>
</evidence>
<evidence type="ECO:0000313" key="6">
    <source>
        <dbReference type="EMBL" id="MBK1726438.1"/>
    </source>
</evidence>
<evidence type="ECO:0000256" key="1">
    <source>
        <dbReference type="ARBA" id="ARBA00010815"/>
    </source>
</evidence>
<reference evidence="6 7" key="1">
    <citation type="journal article" date="2020" name="Microorganisms">
        <title>Osmotic Adaptation and Compatible Solute Biosynthesis of Phototrophic Bacteria as Revealed from Genome Analyses.</title>
        <authorList>
            <person name="Imhoff J.F."/>
            <person name="Rahn T."/>
            <person name="Kunzel S."/>
            <person name="Keller A."/>
            <person name="Neulinger S.C."/>
        </authorList>
    </citation>
    <scope>NUCLEOTIDE SEQUENCE [LARGE SCALE GENOMIC DNA]</scope>
    <source>
        <strain evidence="6 7">DSM 15116</strain>
    </source>
</reference>
<keyword evidence="4" id="KW-0949">S-adenosyl-L-methionine</keyword>
<dbReference type="InterPro" id="IPR003333">
    <property type="entry name" value="CMAS"/>
</dbReference>
<dbReference type="SUPFAM" id="SSF53335">
    <property type="entry name" value="S-adenosyl-L-methionine-dependent methyltransferases"/>
    <property type="match status" value="1"/>
</dbReference>
<evidence type="ECO:0000256" key="5">
    <source>
        <dbReference type="ARBA" id="ARBA00023098"/>
    </source>
</evidence>
<dbReference type="PANTHER" id="PTHR43667">
    <property type="entry name" value="CYCLOPROPANE-FATTY-ACYL-PHOSPHOLIPID SYNTHASE"/>
    <property type="match status" value="1"/>
</dbReference>
<dbReference type="EMBL" id="NRSH01000043">
    <property type="protein sequence ID" value="MBK1726438.1"/>
    <property type="molecule type" value="Genomic_DNA"/>
</dbReference>
<keyword evidence="5" id="KW-0443">Lipid metabolism</keyword>
<keyword evidence="2 6" id="KW-0489">Methyltransferase</keyword>
<accession>A0ABS1E3Y6</accession>
<proteinExistence type="inferred from homology"/>
<comment type="caution">
    <text evidence="6">The sequence shown here is derived from an EMBL/GenBank/DDBJ whole genome shotgun (WGS) entry which is preliminary data.</text>
</comment>
<evidence type="ECO:0000256" key="3">
    <source>
        <dbReference type="ARBA" id="ARBA00022679"/>
    </source>
</evidence>
<dbReference type="GO" id="GO:0008168">
    <property type="term" value="F:methyltransferase activity"/>
    <property type="evidence" value="ECO:0007669"/>
    <property type="project" value="UniProtKB-KW"/>
</dbReference>
<dbReference type="PIRSF" id="PIRSF003085">
    <property type="entry name" value="CMAS"/>
    <property type="match status" value="1"/>
</dbReference>
<evidence type="ECO:0000256" key="4">
    <source>
        <dbReference type="ARBA" id="ARBA00022691"/>
    </source>
</evidence>
<organism evidence="6 7">
    <name type="scientific">Halorhodospira neutriphila</name>
    <dbReference type="NCBI Taxonomy" id="168379"/>
    <lineage>
        <taxon>Bacteria</taxon>
        <taxon>Pseudomonadati</taxon>
        <taxon>Pseudomonadota</taxon>
        <taxon>Gammaproteobacteria</taxon>
        <taxon>Chromatiales</taxon>
        <taxon>Ectothiorhodospiraceae</taxon>
        <taxon>Halorhodospira</taxon>
    </lineage>
</organism>
<dbReference type="Proteomes" id="UP000738126">
    <property type="component" value="Unassembled WGS sequence"/>
</dbReference>
<dbReference type="CDD" id="cd02440">
    <property type="entry name" value="AdoMet_MTases"/>
    <property type="match status" value="1"/>
</dbReference>
<name>A0ABS1E3Y6_9GAMM</name>
<sequence length="407" mass="45390">MSPLSETRSAPRQAGTPLAARILAGWLERITTGQLTLCPPRGPARTFTGSRSGPEAELRLRRPARVLARVLHRGDLGFAEAYMAGEWDTPDLAALIELLIYNEHAYNASPAGRWYSRLALALYHRLRPNTPTGSRRNIAAHYDLGNDFYELWLDETMTYSSALFAEPEQGLAAAQRHKHAETLRQLGARPGEHLLEIGCGWGSLARAAAEAGVHVTGVTLSREQLAWAREHLRTAGGAGRAELRLADYRELAGRYDHIASIEMFEAVGREHWPAFFATLQQRLRPGGRALLQVITIDEAAFPVYEQAPDFIQRYIFPGGMLPTLGHLREGLQEAGLELEQVSAHGGDYAATLAAWQRRFNARAEALEALGFGERFQRMWRYYLGYCEGGFRSGRIELHRILARRPDA</sequence>
<comment type="similarity">
    <text evidence="1">Belongs to the CFA/CMAS family.</text>
</comment>
<gene>
    <name evidence="6" type="ORF">CKO13_05255</name>
</gene>
<keyword evidence="3" id="KW-0808">Transferase</keyword>
<dbReference type="InterPro" id="IPR029063">
    <property type="entry name" value="SAM-dependent_MTases_sf"/>
</dbReference>
<protein>
    <submittedName>
        <fullName evidence="6">SAM-dependent methyltransferase</fullName>
    </submittedName>
</protein>
<keyword evidence="7" id="KW-1185">Reference proteome</keyword>
<evidence type="ECO:0000256" key="2">
    <source>
        <dbReference type="ARBA" id="ARBA00022603"/>
    </source>
</evidence>
<dbReference type="Gene3D" id="3.40.50.150">
    <property type="entry name" value="Vaccinia Virus protein VP39"/>
    <property type="match status" value="1"/>
</dbReference>
<dbReference type="PANTHER" id="PTHR43667:SF2">
    <property type="entry name" value="FATTY ACID C-METHYL TRANSFERASE"/>
    <property type="match status" value="1"/>
</dbReference>
<dbReference type="RefSeq" id="WP_200257611.1">
    <property type="nucleotide sequence ID" value="NZ_NRSH01000043.1"/>
</dbReference>
<dbReference type="Pfam" id="PF02353">
    <property type="entry name" value="CMAS"/>
    <property type="match status" value="1"/>
</dbReference>
<dbReference type="GO" id="GO:0032259">
    <property type="term" value="P:methylation"/>
    <property type="evidence" value="ECO:0007669"/>
    <property type="project" value="UniProtKB-KW"/>
</dbReference>
<dbReference type="InterPro" id="IPR050723">
    <property type="entry name" value="CFA/CMAS"/>
</dbReference>